<keyword evidence="3" id="KW-0418">Kinase</keyword>
<dbReference type="OrthoDB" id="9809348at2"/>
<comment type="caution">
    <text evidence="3">The sequence shown here is derived from an EMBL/GenBank/DDBJ whole genome shotgun (WGS) entry which is preliminary data.</text>
</comment>
<keyword evidence="1" id="KW-1133">Transmembrane helix</keyword>
<dbReference type="Proteomes" id="UP000298263">
    <property type="component" value="Unassembled WGS sequence"/>
</dbReference>
<evidence type="ECO:0000313" key="3">
    <source>
        <dbReference type="EMBL" id="TGL92255.1"/>
    </source>
</evidence>
<keyword evidence="4" id="KW-1185">Reference proteome</keyword>
<dbReference type="PANTHER" id="PTHR34220:SF7">
    <property type="entry name" value="SENSOR HISTIDINE KINASE YPDA"/>
    <property type="match status" value="1"/>
</dbReference>
<name>A0A4Z1AIY1_9LEPT</name>
<dbReference type="InterPro" id="IPR010559">
    <property type="entry name" value="Sig_transdc_His_kin_internal"/>
</dbReference>
<dbReference type="Pfam" id="PF06580">
    <property type="entry name" value="His_kinase"/>
    <property type="match status" value="1"/>
</dbReference>
<feature type="transmembrane region" description="Helical" evidence="1">
    <location>
        <begin position="202"/>
        <end position="224"/>
    </location>
</feature>
<proteinExistence type="predicted"/>
<feature type="transmembrane region" description="Helical" evidence="1">
    <location>
        <begin position="12"/>
        <end position="35"/>
    </location>
</feature>
<dbReference type="EMBL" id="RQGP01000019">
    <property type="protein sequence ID" value="TGL92255.1"/>
    <property type="molecule type" value="Genomic_DNA"/>
</dbReference>
<dbReference type="SUPFAM" id="SSF55874">
    <property type="entry name" value="ATPase domain of HSP90 chaperone/DNA topoisomerase II/histidine kinase"/>
    <property type="match status" value="1"/>
</dbReference>
<feature type="transmembrane region" description="Helical" evidence="1">
    <location>
        <begin position="391"/>
        <end position="410"/>
    </location>
</feature>
<feature type="transmembrane region" description="Helical" evidence="1">
    <location>
        <begin position="295"/>
        <end position="316"/>
    </location>
</feature>
<feature type="transmembrane region" description="Helical" evidence="1">
    <location>
        <begin position="322"/>
        <end position="345"/>
    </location>
</feature>
<evidence type="ECO:0000259" key="2">
    <source>
        <dbReference type="Pfam" id="PF06580"/>
    </source>
</evidence>
<dbReference type="RefSeq" id="WP_135582967.1">
    <property type="nucleotide sequence ID" value="NZ_RQGO01000023.1"/>
</dbReference>
<dbReference type="PANTHER" id="PTHR34220">
    <property type="entry name" value="SENSOR HISTIDINE KINASE YPDA"/>
    <property type="match status" value="1"/>
</dbReference>
<feature type="transmembrane region" description="Helical" evidence="1">
    <location>
        <begin position="236"/>
        <end position="258"/>
    </location>
</feature>
<feature type="transmembrane region" description="Helical" evidence="1">
    <location>
        <begin position="366"/>
        <end position="385"/>
    </location>
</feature>
<keyword evidence="1" id="KW-0812">Transmembrane</keyword>
<sequence>MKDGFAKLIDTPLLSISIFILVLIASLITISYNIVSPQDNTMVNYSFAENGDYFIGDIPAKEDGEYDFPKMKKVFWQSSAGWISTDELLKIANSEFIWVRTPALSVENHSELFILLQHQGAVFEVFTDTGQSFFKFGDFNDPKSVPHVFDSKFSWIQIPLVESEYYYIRLYHNRSFLFSIPVMEQIAGNRDSVFRKFAINNFTYIFIHAFFFMIGFICVLVYFIEFKKRYDLVLDFAIFCLLFGVFGLSSNSFLQYIFDNQKPLIILNVISSNFIFIPMISGLRRLFTNIKIPILPILIYINLFIALSSTIFTFSLPFSDSIYLAFLEMLPFIMGLSVFIILMNISGSIFASYSAWKAGNIVAKGHFIGFCITLLLVIIEIYFSFTDQFGVSRVVFWGVLFGVISQGFALERAIFANRQRAQVYKEDLLKAEKSLKESQLKTLQTKMSPHYLFNSLNTIHALHKIKPELIGDAILSLANNYRFISDRTDRDWIPFDEEWNFLEDYLHLQKLRFYDTIKIDFKKSGDFSSVILPPLLLQPIIENSFKHGFRGSAEEQFQLFIHAKMIRDSVFSFVVYDNGIGIPEELLADKTKLLERSLGNIKERLRNLYSEFNFEVTRNFPEGARTEIEIILTSKVQQVP</sequence>
<feature type="domain" description="Signal transduction histidine kinase internal region" evidence="2">
    <location>
        <begin position="439"/>
        <end position="516"/>
    </location>
</feature>
<feature type="transmembrane region" description="Helical" evidence="1">
    <location>
        <begin position="264"/>
        <end position="283"/>
    </location>
</feature>
<dbReference type="Gene3D" id="3.30.565.10">
    <property type="entry name" value="Histidine kinase-like ATPase, C-terminal domain"/>
    <property type="match status" value="1"/>
</dbReference>
<reference evidence="3" key="1">
    <citation type="journal article" date="2019" name="PLoS Negl. Trop. Dis.">
        <title>Revisiting the worldwide diversity of Leptospira species in the environment.</title>
        <authorList>
            <person name="Vincent A.T."/>
            <person name="Schiettekatte O."/>
            <person name="Bourhy P."/>
            <person name="Veyrier F.J."/>
            <person name="Picardeau M."/>
        </authorList>
    </citation>
    <scope>NUCLEOTIDE SEQUENCE [LARGE SCALE GENOMIC DNA]</scope>
    <source>
        <strain evidence="3">201702422</strain>
    </source>
</reference>
<accession>A0A4Z1AIY1</accession>
<dbReference type="AlphaFoldDB" id="A0A4Z1AIY1"/>
<keyword evidence="3" id="KW-0808">Transferase</keyword>
<dbReference type="GO" id="GO:0000155">
    <property type="term" value="F:phosphorelay sensor kinase activity"/>
    <property type="evidence" value="ECO:0007669"/>
    <property type="project" value="InterPro"/>
</dbReference>
<dbReference type="GO" id="GO:0016020">
    <property type="term" value="C:membrane"/>
    <property type="evidence" value="ECO:0007669"/>
    <property type="project" value="InterPro"/>
</dbReference>
<protein>
    <submittedName>
        <fullName evidence="3">Histidine kinase</fullName>
    </submittedName>
</protein>
<organism evidence="3 4">
    <name type="scientific">Leptospira congkakensis</name>
    <dbReference type="NCBI Taxonomy" id="2484932"/>
    <lineage>
        <taxon>Bacteria</taxon>
        <taxon>Pseudomonadati</taxon>
        <taxon>Spirochaetota</taxon>
        <taxon>Spirochaetia</taxon>
        <taxon>Leptospirales</taxon>
        <taxon>Leptospiraceae</taxon>
        <taxon>Leptospira</taxon>
    </lineage>
</organism>
<dbReference type="InterPro" id="IPR050640">
    <property type="entry name" value="Bact_2-comp_sensor_kinase"/>
</dbReference>
<evidence type="ECO:0000313" key="4">
    <source>
        <dbReference type="Proteomes" id="UP000298263"/>
    </source>
</evidence>
<gene>
    <name evidence="3" type="ORF">EHQ69_08220</name>
</gene>
<evidence type="ECO:0000256" key="1">
    <source>
        <dbReference type="SAM" id="Phobius"/>
    </source>
</evidence>
<dbReference type="InterPro" id="IPR036890">
    <property type="entry name" value="HATPase_C_sf"/>
</dbReference>
<keyword evidence="1" id="KW-0472">Membrane</keyword>